<evidence type="ECO:0000259" key="1">
    <source>
        <dbReference type="Pfam" id="PF01636"/>
    </source>
</evidence>
<sequence length="247" mass="27028">MNVTGWEALRHWGEGVARIEPLAGGVANDVWSVRLGEQIAVARLGSRSDADLAWETELLTYLDHKGLVVPVPIPTLEGRLFAGGLVVMNYLEGKPPKTEADWRRVADSLRQLHQLTQGWPQRPGWRSSTDLLKEDTGTKINLGKMPAEGVARCRAAWTRLLGLPTGVVHGNPTNPANIRMTKDRVALLDWDESHVDVTTLDLALPHNAAGLDADALEIAAQASAAWEAAVCWDDNYAIRRLAEVRAV</sequence>
<evidence type="ECO:0000313" key="2">
    <source>
        <dbReference type="EMBL" id="MBN8661754.1"/>
    </source>
</evidence>
<accession>A0A8J7P8D9</accession>
<dbReference type="InterPro" id="IPR002575">
    <property type="entry name" value="Aminoglycoside_PTrfase"/>
</dbReference>
<organism evidence="2 3">
    <name type="scientific">Candidatus Obscuribacter phosphatis</name>
    <dbReference type="NCBI Taxonomy" id="1906157"/>
    <lineage>
        <taxon>Bacteria</taxon>
        <taxon>Bacillati</taxon>
        <taxon>Candidatus Melainabacteria</taxon>
        <taxon>Candidatus Obscuribacterales</taxon>
        <taxon>Candidatus Obscuribacteraceae</taxon>
        <taxon>Candidatus Obscuribacter</taxon>
    </lineage>
</organism>
<dbReference type="Pfam" id="PF01636">
    <property type="entry name" value="APH"/>
    <property type="match status" value="1"/>
</dbReference>
<proteinExistence type="predicted"/>
<dbReference type="EMBL" id="JAFLCK010000024">
    <property type="protein sequence ID" value="MBN8661754.1"/>
    <property type="molecule type" value="Genomic_DNA"/>
</dbReference>
<feature type="domain" description="Aminoglycoside phosphotransferase" evidence="1">
    <location>
        <begin position="19"/>
        <end position="222"/>
    </location>
</feature>
<dbReference type="Proteomes" id="UP000664277">
    <property type="component" value="Unassembled WGS sequence"/>
</dbReference>
<dbReference type="InterPro" id="IPR011009">
    <property type="entry name" value="Kinase-like_dom_sf"/>
</dbReference>
<protein>
    <submittedName>
        <fullName evidence="2">Phosphotransferase</fullName>
    </submittedName>
</protein>
<reference evidence="2" key="1">
    <citation type="submission" date="2021-02" db="EMBL/GenBank/DDBJ databases">
        <title>Genome-Resolved Metagenomics of a Microbial Community Performing Photosynthetic Biological Nutrient Removal.</title>
        <authorList>
            <person name="Mcdaniel E.A."/>
        </authorList>
    </citation>
    <scope>NUCLEOTIDE SEQUENCE</scope>
    <source>
        <strain evidence="2">UWPOB_OBS1</strain>
    </source>
</reference>
<dbReference type="SUPFAM" id="SSF56112">
    <property type="entry name" value="Protein kinase-like (PK-like)"/>
    <property type="match status" value="1"/>
</dbReference>
<evidence type="ECO:0000313" key="3">
    <source>
        <dbReference type="Proteomes" id="UP000664277"/>
    </source>
</evidence>
<name>A0A8J7P8D9_9BACT</name>
<comment type="caution">
    <text evidence="2">The sequence shown here is derived from an EMBL/GenBank/DDBJ whole genome shotgun (WGS) entry which is preliminary data.</text>
</comment>
<gene>
    <name evidence="2" type="ORF">J0M35_15415</name>
</gene>
<dbReference type="AlphaFoldDB" id="A0A8J7P8D9"/>
<dbReference type="Gene3D" id="3.30.200.20">
    <property type="entry name" value="Phosphorylase Kinase, domain 1"/>
    <property type="match status" value="1"/>
</dbReference>
<dbReference type="Gene3D" id="3.90.1200.10">
    <property type="match status" value="1"/>
</dbReference>